<dbReference type="OrthoDB" id="9806726at2"/>
<accession>D7CU94</accession>
<dbReference type="Pfam" id="PF00005">
    <property type="entry name" value="ABC_tran"/>
    <property type="match status" value="1"/>
</dbReference>
<keyword evidence="6" id="KW-1185">Reference proteome</keyword>
<evidence type="ECO:0000313" key="6">
    <source>
        <dbReference type="Proteomes" id="UP000000379"/>
    </source>
</evidence>
<dbReference type="SMART" id="SM00382">
    <property type="entry name" value="AAA"/>
    <property type="match status" value="1"/>
</dbReference>
<dbReference type="InterPro" id="IPR017871">
    <property type="entry name" value="ABC_transporter-like_CS"/>
</dbReference>
<dbReference type="HOGENOM" id="CLU_000604_1_11_0"/>
<dbReference type="KEGG" id="tra:Trad_0858"/>
<dbReference type="GO" id="GO:0016887">
    <property type="term" value="F:ATP hydrolysis activity"/>
    <property type="evidence" value="ECO:0007669"/>
    <property type="project" value="InterPro"/>
</dbReference>
<dbReference type="SUPFAM" id="SSF52540">
    <property type="entry name" value="P-loop containing nucleoside triphosphate hydrolases"/>
    <property type="match status" value="1"/>
</dbReference>
<keyword evidence="2" id="KW-0547">Nucleotide-binding</keyword>
<reference evidence="5 6" key="2">
    <citation type="journal article" date="2011" name="Stand. Genomic Sci.">
        <title>Complete genome sequence of Truepera radiovictrix type strain (RQ-24).</title>
        <authorList>
            <person name="Ivanova N."/>
            <person name="Rohde C."/>
            <person name="Munk C."/>
            <person name="Nolan M."/>
            <person name="Lucas S."/>
            <person name="Del Rio T.G."/>
            <person name="Tice H."/>
            <person name="Deshpande S."/>
            <person name="Cheng J.F."/>
            <person name="Tapia R."/>
            <person name="Han C."/>
            <person name="Goodwin L."/>
            <person name="Pitluck S."/>
            <person name="Liolios K."/>
            <person name="Mavromatis K."/>
            <person name="Mikhailova N."/>
            <person name="Pati A."/>
            <person name="Chen A."/>
            <person name="Palaniappan K."/>
            <person name="Land M."/>
            <person name="Hauser L."/>
            <person name="Chang Y.J."/>
            <person name="Jeffries C.D."/>
            <person name="Brambilla E."/>
            <person name="Rohde M."/>
            <person name="Goker M."/>
            <person name="Tindall B.J."/>
            <person name="Woyke T."/>
            <person name="Bristow J."/>
            <person name="Eisen J.A."/>
            <person name="Markowitz V."/>
            <person name="Hugenholtz P."/>
            <person name="Kyrpides N.C."/>
            <person name="Klenk H.P."/>
            <person name="Lapidus A."/>
        </authorList>
    </citation>
    <scope>NUCLEOTIDE SEQUENCE [LARGE SCALE GENOMIC DNA]</scope>
    <source>
        <strain evidence="6">DSM 17093 / CIP 108686 / LMG 22925 / RQ-24</strain>
    </source>
</reference>
<evidence type="ECO:0000256" key="1">
    <source>
        <dbReference type="ARBA" id="ARBA00022448"/>
    </source>
</evidence>
<keyword evidence="3" id="KW-0067">ATP-binding</keyword>
<organism evidence="5 6">
    <name type="scientific">Truepera radiovictrix (strain DSM 17093 / CIP 108686 / LMG 22925 / RQ-24)</name>
    <dbReference type="NCBI Taxonomy" id="649638"/>
    <lineage>
        <taxon>Bacteria</taxon>
        <taxon>Thermotogati</taxon>
        <taxon>Deinococcota</taxon>
        <taxon>Deinococci</taxon>
        <taxon>Trueperales</taxon>
        <taxon>Trueperaceae</taxon>
        <taxon>Truepera</taxon>
    </lineage>
</organism>
<dbReference type="InterPro" id="IPR003439">
    <property type="entry name" value="ABC_transporter-like_ATP-bd"/>
</dbReference>
<dbReference type="EMBL" id="CP002049">
    <property type="protein sequence ID" value="ADI13992.1"/>
    <property type="molecule type" value="Genomic_DNA"/>
</dbReference>
<reference evidence="6" key="1">
    <citation type="submission" date="2010-05" db="EMBL/GenBank/DDBJ databases">
        <title>The complete genome of Truepera radiovictris DSM 17093.</title>
        <authorList>
            <consortium name="US DOE Joint Genome Institute (JGI-PGF)"/>
            <person name="Lucas S."/>
            <person name="Copeland A."/>
            <person name="Lapidus A."/>
            <person name="Glavina del Rio T."/>
            <person name="Dalin E."/>
            <person name="Tice H."/>
            <person name="Bruce D."/>
            <person name="Goodwin L."/>
            <person name="Pitluck S."/>
            <person name="Kyrpides N."/>
            <person name="Mavromatis K."/>
            <person name="Ovchinnikova G."/>
            <person name="Munk A.C."/>
            <person name="Detter J.C."/>
            <person name="Han C."/>
            <person name="Tapia R."/>
            <person name="Land M."/>
            <person name="Hauser L."/>
            <person name="Markowitz V."/>
            <person name="Cheng J.-F."/>
            <person name="Hugenholtz P."/>
            <person name="Woyke T."/>
            <person name="Wu D."/>
            <person name="Tindall B."/>
            <person name="Pomrenke H.G."/>
            <person name="Brambilla E."/>
            <person name="Klenk H.-P."/>
            <person name="Eisen J.A."/>
        </authorList>
    </citation>
    <scope>NUCLEOTIDE SEQUENCE [LARGE SCALE GENOMIC DNA]</scope>
    <source>
        <strain evidence="6">DSM 17093 / CIP 108686 / LMG 22925 / RQ-24</strain>
    </source>
</reference>
<dbReference type="Gene3D" id="3.40.50.300">
    <property type="entry name" value="P-loop containing nucleotide triphosphate hydrolases"/>
    <property type="match status" value="1"/>
</dbReference>
<dbReference type="Proteomes" id="UP000000379">
    <property type="component" value="Chromosome"/>
</dbReference>
<dbReference type="InterPro" id="IPR027417">
    <property type="entry name" value="P-loop_NTPase"/>
</dbReference>
<dbReference type="InterPro" id="IPR050153">
    <property type="entry name" value="Metal_Ion_Import_ABC"/>
</dbReference>
<dbReference type="CDD" id="cd03235">
    <property type="entry name" value="ABC_Metallic_Cations"/>
    <property type="match status" value="1"/>
</dbReference>
<dbReference type="PROSITE" id="PS50893">
    <property type="entry name" value="ABC_TRANSPORTER_2"/>
    <property type="match status" value="1"/>
</dbReference>
<evidence type="ECO:0000313" key="5">
    <source>
        <dbReference type="EMBL" id="ADI13992.1"/>
    </source>
</evidence>
<evidence type="ECO:0000256" key="2">
    <source>
        <dbReference type="ARBA" id="ARBA00022741"/>
    </source>
</evidence>
<sequence>MTSPDRPPLHFHHVSVRFGEAEVLSDISFDLCAGAFLALVGPNGAGKSTLIKVALGLVTPHSGHAALFGAAAGRHPERIGYVPQLKTFDRTFPASVLELVVSGLRRSWPARVQKRERDAARLALEQVGAGHLALKHLPKLSGGELQRAFLARALVRRPQLVLLDEPATGVDFLAEHDLYDLLERYQRETGATVAMITHDLAAARYHATHVAVLNRRLHGFGPPAEVFAGDALTRAFGHLGHPHKLAV</sequence>
<keyword evidence="1" id="KW-0813">Transport</keyword>
<dbReference type="AlphaFoldDB" id="D7CU94"/>
<dbReference type="eggNOG" id="COG1121">
    <property type="taxonomic scope" value="Bacteria"/>
</dbReference>
<proteinExistence type="predicted"/>
<dbReference type="STRING" id="649638.Trad_0858"/>
<name>D7CU94_TRURR</name>
<dbReference type="PANTHER" id="PTHR42734">
    <property type="entry name" value="METAL TRANSPORT SYSTEM ATP-BINDING PROTEIN TM_0124-RELATED"/>
    <property type="match status" value="1"/>
</dbReference>
<dbReference type="PROSITE" id="PS00211">
    <property type="entry name" value="ABC_TRANSPORTER_1"/>
    <property type="match status" value="1"/>
</dbReference>
<dbReference type="InterPro" id="IPR003593">
    <property type="entry name" value="AAA+_ATPase"/>
</dbReference>
<feature type="domain" description="ABC transporter" evidence="4">
    <location>
        <begin position="9"/>
        <end position="239"/>
    </location>
</feature>
<evidence type="ECO:0000256" key="3">
    <source>
        <dbReference type="ARBA" id="ARBA00022840"/>
    </source>
</evidence>
<dbReference type="GO" id="GO:0005524">
    <property type="term" value="F:ATP binding"/>
    <property type="evidence" value="ECO:0007669"/>
    <property type="project" value="UniProtKB-KW"/>
</dbReference>
<evidence type="ECO:0000259" key="4">
    <source>
        <dbReference type="PROSITE" id="PS50893"/>
    </source>
</evidence>
<gene>
    <name evidence="5" type="ordered locus">Trad_0858</name>
</gene>
<dbReference type="RefSeq" id="WP_013177364.1">
    <property type="nucleotide sequence ID" value="NC_014221.1"/>
</dbReference>
<protein>
    <submittedName>
        <fullName evidence="5">ABC transporter related protein</fullName>
    </submittedName>
</protein>